<dbReference type="GO" id="GO:0051539">
    <property type="term" value="F:4 iron, 4 sulfur cluster binding"/>
    <property type="evidence" value="ECO:0007669"/>
    <property type="project" value="UniProtKB-KW"/>
</dbReference>
<dbReference type="InterPro" id="IPR011538">
    <property type="entry name" value="Nuo51_FMN-bd"/>
</dbReference>
<dbReference type="Pfam" id="PF13459">
    <property type="entry name" value="Fer4_15"/>
    <property type="match status" value="1"/>
</dbReference>
<name>A0A543CQ02_9ACTN</name>
<dbReference type="GO" id="GO:0045333">
    <property type="term" value="P:cellular respiration"/>
    <property type="evidence" value="ECO:0007669"/>
    <property type="project" value="TreeGrafter"/>
</dbReference>
<feature type="domain" description="NADH-ubiquinone oxidoreductase 51kDa subunit iron-sulphur binding" evidence="10">
    <location>
        <begin position="312"/>
        <end position="357"/>
    </location>
</feature>
<comment type="cofactor">
    <cofactor evidence="2">
        <name>[4Fe-4S] cluster</name>
        <dbReference type="ChEBI" id="CHEBI:49883"/>
    </cofactor>
</comment>
<dbReference type="Gene3D" id="3.10.20.600">
    <property type="match status" value="1"/>
</dbReference>
<evidence type="ECO:0000256" key="1">
    <source>
        <dbReference type="ARBA" id="ARBA00001917"/>
    </source>
</evidence>
<dbReference type="Proteomes" id="UP000316096">
    <property type="component" value="Unassembled WGS sequence"/>
</dbReference>
<sequence>MTEFRYLNPIRIGRGLDKLQRVDGATHRAIHGKFRQRRLRDLTAIAEAVHLRGRGGAAFPFARKLTAVMRTARTRDCQPVVLVNATEGEPASAKDKFLLAHTPHLILDGAMLAAKAMGAREVVIGLTDTGPAARSLRSAVLESGLRDFVRLVQLPERFVTGEGGALVNGVNGGPALPPGRKVRAADRGVDGLPTLLSNAETYAQLALVSQLGPDLYSAVGTAEEPGTVLLTVWGADGLPRVIEAPAGVPMAQVLDLGQATTGQGVLVGGYHGAWITPAAANRACVSRESIGRAGGALGAGVIMTLGEDVCPLGEVARVAAYLGAESAGQCGPCRLGLPAIARSLNSLVAGRSTTEALSAVSQGTQTVVGRGACKHPDGSARFVTSALSTFAADVKVHLAKGTCGRPVRGSLPIAEDLIAMETAEAEETGLRMTVDWTRCAGHGLCKHLVPELIQLDEHGFPVISNAGVPRRLVGDARQAIEMCPALALRLGDSAAETRHAVKASR</sequence>
<organism evidence="11 12">
    <name type="scientific">Actinoallomurus bryophytorum</name>
    <dbReference type="NCBI Taxonomy" id="1490222"/>
    <lineage>
        <taxon>Bacteria</taxon>
        <taxon>Bacillati</taxon>
        <taxon>Actinomycetota</taxon>
        <taxon>Actinomycetes</taxon>
        <taxon>Streptosporangiales</taxon>
        <taxon>Thermomonosporaceae</taxon>
        <taxon>Actinoallomurus</taxon>
    </lineage>
</organism>
<dbReference type="GO" id="GO:0046872">
    <property type="term" value="F:metal ion binding"/>
    <property type="evidence" value="ECO:0007669"/>
    <property type="project" value="UniProtKB-KW"/>
</dbReference>
<evidence type="ECO:0000313" key="11">
    <source>
        <dbReference type="EMBL" id="TQL99173.1"/>
    </source>
</evidence>
<dbReference type="AlphaFoldDB" id="A0A543CQ02"/>
<keyword evidence="5" id="KW-0285">Flavoprotein</keyword>
<evidence type="ECO:0000256" key="3">
    <source>
        <dbReference type="ARBA" id="ARBA00007523"/>
    </source>
</evidence>
<dbReference type="SUPFAM" id="SSF140490">
    <property type="entry name" value="Nqo1C-terminal domain-like"/>
    <property type="match status" value="1"/>
</dbReference>
<reference evidence="11 12" key="1">
    <citation type="submission" date="2019-06" db="EMBL/GenBank/DDBJ databases">
        <title>Sequencing the genomes of 1000 actinobacteria strains.</title>
        <authorList>
            <person name="Klenk H.-P."/>
        </authorList>
    </citation>
    <scope>NUCLEOTIDE SEQUENCE [LARGE SCALE GENOMIC DNA]</scope>
    <source>
        <strain evidence="11 12">DSM 102200</strain>
    </source>
</reference>
<keyword evidence="6" id="KW-0288">FMN</keyword>
<dbReference type="InterPro" id="IPR019575">
    <property type="entry name" value="Nuop51_4Fe4S-bd"/>
</dbReference>
<keyword evidence="9" id="KW-0411">Iron-sulfur</keyword>
<comment type="caution">
    <text evidence="11">The sequence shown here is derived from an EMBL/GenBank/DDBJ whole genome shotgun (WGS) entry which is preliminary data.</text>
</comment>
<dbReference type="InterPro" id="IPR037225">
    <property type="entry name" value="Nuo51_FMN-bd_sf"/>
</dbReference>
<dbReference type="Pfam" id="PF01512">
    <property type="entry name" value="Complex1_51K"/>
    <property type="match status" value="1"/>
</dbReference>
<keyword evidence="8" id="KW-0408">Iron</keyword>
<protein>
    <submittedName>
        <fullName evidence="11">NADH:ubiquinone oxidoreductase subunit F (NADH-binding)</fullName>
    </submittedName>
</protein>
<keyword evidence="7" id="KW-0479">Metal-binding</keyword>
<dbReference type="SUPFAM" id="SSF142019">
    <property type="entry name" value="Nqo1 FMN-binding domain-like"/>
    <property type="match status" value="1"/>
</dbReference>
<keyword evidence="4" id="KW-0004">4Fe-4S</keyword>
<keyword evidence="12" id="KW-1185">Reference proteome</keyword>
<dbReference type="PANTHER" id="PTHR11780">
    <property type="entry name" value="NADH-UBIQUINONE OXIDOREDUCTASE FLAVOPROTEIN 1 NDUFV1"/>
    <property type="match status" value="1"/>
</dbReference>
<evidence type="ECO:0000256" key="6">
    <source>
        <dbReference type="ARBA" id="ARBA00022643"/>
    </source>
</evidence>
<dbReference type="Pfam" id="PF10589">
    <property type="entry name" value="NADH_4Fe-4S"/>
    <property type="match status" value="1"/>
</dbReference>
<keyword evidence="11" id="KW-0830">Ubiquinone</keyword>
<comment type="similarity">
    <text evidence="3">Belongs to the complex I 51 kDa subunit family.</text>
</comment>
<dbReference type="Gene3D" id="3.40.50.11540">
    <property type="entry name" value="NADH-ubiquinone oxidoreductase 51kDa subunit"/>
    <property type="match status" value="1"/>
</dbReference>
<dbReference type="InterPro" id="IPR050837">
    <property type="entry name" value="ComplexI_51kDa_subunit"/>
</dbReference>
<evidence type="ECO:0000256" key="9">
    <source>
        <dbReference type="ARBA" id="ARBA00023014"/>
    </source>
</evidence>
<evidence type="ECO:0000259" key="10">
    <source>
        <dbReference type="SMART" id="SM00928"/>
    </source>
</evidence>
<evidence type="ECO:0000256" key="8">
    <source>
        <dbReference type="ARBA" id="ARBA00023004"/>
    </source>
</evidence>
<dbReference type="GO" id="GO:0003954">
    <property type="term" value="F:NADH dehydrogenase activity"/>
    <property type="evidence" value="ECO:0007669"/>
    <property type="project" value="TreeGrafter"/>
</dbReference>
<evidence type="ECO:0000256" key="4">
    <source>
        <dbReference type="ARBA" id="ARBA00022485"/>
    </source>
</evidence>
<dbReference type="SUPFAM" id="SSF54862">
    <property type="entry name" value="4Fe-4S ferredoxins"/>
    <property type="match status" value="1"/>
</dbReference>
<accession>A0A543CQ02</accession>
<dbReference type="Gene3D" id="3.30.70.20">
    <property type="match status" value="1"/>
</dbReference>
<proteinExistence type="inferred from homology"/>
<dbReference type="SMART" id="SM00928">
    <property type="entry name" value="NADH_4Fe-4S"/>
    <property type="match status" value="1"/>
</dbReference>
<gene>
    <name evidence="11" type="ORF">FB559_4830</name>
</gene>
<dbReference type="RefSeq" id="WP_141957779.1">
    <property type="nucleotide sequence ID" value="NZ_VFOZ01000001.1"/>
</dbReference>
<dbReference type="InterPro" id="IPR037207">
    <property type="entry name" value="Nuop51_4Fe4S-bd_sf"/>
</dbReference>
<dbReference type="OrthoDB" id="3396880at2"/>
<comment type="cofactor">
    <cofactor evidence="1">
        <name>FMN</name>
        <dbReference type="ChEBI" id="CHEBI:58210"/>
    </cofactor>
</comment>
<evidence type="ECO:0000256" key="7">
    <source>
        <dbReference type="ARBA" id="ARBA00022723"/>
    </source>
</evidence>
<evidence type="ECO:0000313" key="12">
    <source>
        <dbReference type="Proteomes" id="UP000316096"/>
    </source>
</evidence>
<dbReference type="PANTHER" id="PTHR11780:SF10">
    <property type="entry name" value="NADH DEHYDROGENASE [UBIQUINONE] FLAVOPROTEIN 1, MITOCHONDRIAL"/>
    <property type="match status" value="1"/>
</dbReference>
<dbReference type="Gene3D" id="1.20.1440.230">
    <property type="entry name" value="NADH-ubiquinone oxidoreductase 51kDa subunit, iron-sulphur binding domain"/>
    <property type="match status" value="1"/>
</dbReference>
<dbReference type="EMBL" id="VFOZ01000001">
    <property type="protein sequence ID" value="TQL99173.1"/>
    <property type="molecule type" value="Genomic_DNA"/>
</dbReference>
<evidence type="ECO:0000256" key="5">
    <source>
        <dbReference type="ARBA" id="ARBA00022630"/>
    </source>
</evidence>
<evidence type="ECO:0000256" key="2">
    <source>
        <dbReference type="ARBA" id="ARBA00001966"/>
    </source>
</evidence>